<feature type="non-terminal residue" evidence="1">
    <location>
        <position position="1"/>
    </location>
</feature>
<reference evidence="1" key="1">
    <citation type="journal article" date="2014" name="Front. Microbiol.">
        <title>High frequency of phylogenetically diverse reductive dehalogenase-homologous genes in deep subseafloor sedimentary metagenomes.</title>
        <authorList>
            <person name="Kawai M."/>
            <person name="Futagami T."/>
            <person name="Toyoda A."/>
            <person name="Takaki Y."/>
            <person name="Nishi S."/>
            <person name="Hori S."/>
            <person name="Arai W."/>
            <person name="Tsubouchi T."/>
            <person name="Morono Y."/>
            <person name="Uchiyama I."/>
            <person name="Ito T."/>
            <person name="Fujiyama A."/>
            <person name="Inagaki F."/>
            <person name="Takami H."/>
        </authorList>
    </citation>
    <scope>NUCLEOTIDE SEQUENCE</scope>
    <source>
        <strain evidence="1">Expedition CK06-06</strain>
    </source>
</reference>
<dbReference type="AlphaFoldDB" id="X0Y181"/>
<comment type="caution">
    <text evidence="1">The sequence shown here is derived from an EMBL/GenBank/DDBJ whole genome shotgun (WGS) entry which is preliminary data.</text>
</comment>
<organism evidence="1">
    <name type="scientific">marine sediment metagenome</name>
    <dbReference type="NCBI Taxonomy" id="412755"/>
    <lineage>
        <taxon>unclassified sequences</taxon>
        <taxon>metagenomes</taxon>
        <taxon>ecological metagenomes</taxon>
    </lineage>
</organism>
<dbReference type="InterPro" id="IPR011050">
    <property type="entry name" value="Pectin_lyase_fold/virulence"/>
</dbReference>
<evidence type="ECO:0000313" key="1">
    <source>
        <dbReference type="EMBL" id="GAG49594.1"/>
    </source>
</evidence>
<accession>X0Y181</accession>
<gene>
    <name evidence="1" type="ORF">S01H1_80713</name>
</gene>
<proteinExistence type="predicted"/>
<evidence type="ECO:0008006" key="2">
    <source>
        <dbReference type="Google" id="ProtNLM"/>
    </source>
</evidence>
<dbReference type="InterPro" id="IPR012334">
    <property type="entry name" value="Pectin_lyas_fold"/>
</dbReference>
<dbReference type="SUPFAM" id="SSF51126">
    <property type="entry name" value="Pectin lyase-like"/>
    <property type="match status" value="1"/>
</dbReference>
<dbReference type="Gene3D" id="2.160.20.10">
    <property type="entry name" value="Single-stranded right-handed beta-helix, Pectin lyase-like"/>
    <property type="match status" value="1"/>
</dbReference>
<feature type="non-terminal residue" evidence="1">
    <location>
        <position position="217"/>
    </location>
</feature>
<name>X0Y181_9ZZZZ</name>
<sequence length="217" mass="22595">GDQIIVMPGHTERLTADDTIAMDVQGVGVYGLGLGDNRPSLFYDATGTNGQVHITACDTRWSGIVHVASLAAVAAGLHIGGALNNVEVDHCLFTFDATGVEFTNMIFLGDGGVPDVTNCYIHDNWFEAENVDGCGSAILIDDCQYVRICDNLFTGDFNSVAIDGAAGASIDYVITGNTILNYDTGFTVDLEDGATGFCANNTIAGGGAIAGIVDWGD</sequence>
<dbReference type="EMBL" id="BARS01054533">
    <property type="protein sequence ID" value="GAG49594.1"/>
    <property type="molecule type" value="Genomic_DNA"/>
</dbReference>
<protein>
    <recommendedName>
        <fullName evidence="2">Right handed beta helix domain-containing protein</fullName>
    </recommendedName>
</protein>